<dbReference type="InterPro" id="IPR000640">
    <property type="entry name" value="EFG_V-like"/>
</dbReference>
<dbReference type="Gene3D" id="3.30.230.10">
    <property type="match status" value="1"/>
</dbReference>
<comment type="caution">
    <text evidence="9">The sequence shown here is derived from an EMBL/GenBank/DDBJ whole genome shotgun (WGS) entry which is preliminary data.</text>
</comment>
<dbReference type="Proteomes" id="UP000245765">
    <property type="component" value="Unassembled WGS sequence"/>
</dbReference>
<keyword evidence="2" id="KW-0547">Nucleotide-binding</keyword>
<dbReference type="PANTHER" id="PTHR43261:SF7">
    <property type="entry name" value="ELONGATION FACTOR G-LIKE PROTEIN"/>
    <property type="match status" value="1"/>
</dbReference>
<dbReference type="NCBIfam" id="NF009379">
    <property type="entry name" value="PRK12740.1-3"/>
    <property type="match status" value="1"/>
</dbReference>
<dbReference type="InterPro" id="IPR035649">
    <property type="entry name" value="EFG_V"/>
</dbReference>
<organism evidence="9 10">
    <name type="scientific">Falsiroseomonas bella</name>
    <dbReference type="NCBI Taxonomy" id="2184016"/>
    <lineage>
        <taxon>Bacteria</taxon>
        <taxon>Pseudomonadati</taxon>
        <taxon>Pseudomonadota</taxon>
        <taxon>Alphaproteobacteria</taxon>
        <taxon>Acetobacterales</taxon>
        <taxon>Roseomonadaceae</taxon>
        <taxon>Falsiroseomonas</taxon>
    </lineage>
</organism>
<dbReference type="SUPFAM" id="SSF50447">
    <property type="entry name" value="Translation proteins"/>
    <property type="match status" value="1"/>
</dbReference>
<dbReference type="CDD" id="cd03713">
    <property type="entry name" value="EFG_mtEFG_C"/>
    <property type="match status" value="1"/>
</dbReference>
<keyword evidence="4" id="KW-0648">Protein biosynthesis</keyword>
<keyword evidence="10" id="KW-1185">Reference proteome</keyword>
<name>A0A317F9I5_9PROT</name>
<feature type="domain" description="Elongation factor EFG" evidence="7">
    <location>
        <begin position="558"/>
        <end position="641"/>
    </location>
</feature>
<dbReference type="SMART" id="SM00838">
    <property type="entry name" value="EFG_C"/>
    <property type="match status" value="1"/>
</dbReference>
<dbReference type="EMBL" id="QGNA01000006">
    <property type="protein sequence ID" value="PWS34619.1"/>
    <property type="molecule type" value="Genomic_DNA"/>
</dbReference>
<dbReference type="InterPro" id="IPR014721">
    <property type="entry name" value="Ribsml_uS5_D2-typ_fold_subgr"/>
</dbReference>
<dbReference type="SUPFAM" id="SSF54980">
    <property type="entry name" value="EF-G C-terminal domain-like"/>
    <property type="match status" value="2"/>
</dbReference>
<dbReference type="InterPro" id="IPR035647">
    <property type="entry name" value="EFG_III/V"/>
</dbReference>
<dbReference type="SUPFAM" id="SSF54211">
    <property type="entry name" value="Ribosomal protein S5 domain 2-like"/>
    <property type="match status" value="1"/>
</dbReference>
<dbReference type="InterPro" id="IPR047872">
    <property type="entry name" value="EFG_IV"/>
</dbReference>
<reference evidence="10" key="1">
    <citation type="submission" date="2018-05" db="EMBL/GenBank/DDBJ databases">
        <authorList>
            <person name="Du Z."/>
            <person name="Wang X."/>
        </authorList>
    </citation>
    <scope>NUCLEOTIDE SEQUENCE [LARGE SCALE GENOMIC DNA]</scope>
    <source>
        <strain evidence="10">CQN31</strain>
    </source>
</reference>
<evidence type="ECO:0000313" key="10">
    <source>
        <dbReference type="Proteomes" id="UP000245765"/>
    </source>
</evidence>
<dbReference type="SUPFAM" id="SSF52540">
    <property type="entry name" value="P-loop containing nucleoside triphosphate hydrolases"/>
    <property type="match status" value="1"/>
</dbReference>
<dbReference type="RefSeq" id="WP_109873070.1">
    <property type="nucleotide sequence ID" value="NZ_QGNA01000006.1"/>
</dbReference>
<dbReference type="GO" id="GO:0032790">
    <property type="term" value="P:ribosome disassembly"/>
    <property type="evidence" value="ECO:0007669"/>
    <property type="project" value="TreeGrafter"/>
</dbReference>
<dbReference type="GO" id="GO:0005525">
    <property type="term" value="F:GTP binding"/>
    <property type="evidence" value="ECO:0007669"/>
    <property type="project" value="UniProtKB-KW"/>
</dbReference>
<dbReference type="OrthoDB" id="9802948at2"/>
<dbReference type="InterPro" id="IPR027417">
    <property type="entry name" value="P-loop_NTPase"/>
</dbReference>
<feature type="domain" description="Translation elongation factor EFG/EF2" evidence="8">
    <location>
        <begin position="439"/>
        <end position="556"/>
    </location>
</feature>
<evidence type="ECO:0000256" key="1">
    <source>
        <dbReference type="ARBA" id="ARBA00017872"/>
    </source>
</evidence>
<dbReference type="InterPro" id="IPR041095">
    <property type="entry name" value="EFG_II"/>
</dbReference>
<comment type="function">
    <text evidence="6">Catalyzes the GTP-dependent ribosomal translocation step during translation elongation. During this step, the ribosome changes from the pre-translocational (PRE) to the post-translocational (POST) state as the newly formed A-site-bound peptidyl-tRNA and P-site-bound deacylated tRNA move to the P and E sites, respectively. Catalyzes the coordinated movement of the two tRNA molecules, the mRNA and conformational changes in the ribosome.</text>
</comment>
<dbReference type="InterPro" id="IPR009000">
    <property type="entry name" value="Transl_B-barrel_sf"/>
</dbReference>
<dbReference type="AlphaFoldDB" id="A0A317F9I5"/>
<evidence type="ECO:0000256" key="2">
    <source>
        <dbReference type="ARBA" id="ARBA00022741"/>
    </source>
</evidence>
<dbReference type="SMART" id="SM00889">
    <property type="entry name" value="EFG_IV"/>
    <property type="match status" value="1"/>
</dbReference>
<dbReference type="Pfam" id="PF00679">
    <property type="entry name" value="EFG_C"/>
    <property type="match status" value="1"/>
</dbReference>
<accession>A0A317F9I5</accession>
<dbReference type="InterPro" id="IPR005517">
    <property type="entry name" value="Transl_elong_EFG/EF2_IV"/>
</dbReference>
<dbReference type="Gene3D" id="2.40.30.10">
    <property type="entry name" value="Translation factors"/>
    <property type="match status" value="1"/>
</dbReference>
<dbReference type="Pfam" id="PF14492">
    <property type="entry name" value="EFG_III"/>
    <property type="match status" value="1"/>
</dbReference>
<keyword evidence="5" id="KW-0342">GTP-binding</keyword>
<dbReference type="GO" id="GO:0003746">
    <property type="term" value="F:translation elongation factor activity"/>
    <property type="evidence" value="ECO:0007669"/>
    <property type="project" value="UniProtKB-KW"/>
</dbReference>
<gene>
    <name evidence="9" type="ORF">DFH01_24100</name>
</gene>
<evidence type="ECO:0000256" key="3">
    <source>
        <dbReference type="ARBA" id="ARBA00022768"/>
    </source>
</evidence>
<dbReference type="CDD" id="cd01434">
    <property type="entry name" value="EFG_mtEFG1_IV"/>
    <property type="match status" value="1"/>
</dbReference>
<dbReference type="InterPro" id="IPR000795">
    <property type="entry name" value="T_Tr_GTP-bd_dom"/>
</dbReference>
<dbReference type="Gene3D" id="3.30.70.870">
    <property type="entry name" value="Elongation Factor G (Translational Gtpase), domain 3"/>
    <property type="match status" value="1"/>
</dbReference>
<evidence type="ECO:0000256" key="4">
    <source>
        <dbReference type="ARBA" id="ARBA00022917"/>
    </source>
</evidence>
<evidence type="ECO:0000313" key="9">
    <source>
        <dbReference type="EMBL" id="PWS34619.1"/>
    </source>
</evidence>
<sequence>MSDISKHGPRCAALIGPYGSGKSALFDAMLAAAGQATRRATNGRAHVPGTEMRVAQTSFLGDVWTLLDCPGSIELGHISACALAVADIAVIVVEADPARAAMAAPSLRMVEEAGIPALVFVNKLDALGGPIRDSVAALQEHARRRLLLRQVPWREGERIVGYVDLITERAWRWRDGAASEPAPFPEAMRGREAEARAALAEALADADDSLLEAIVEDRTPDAVALYRPLHAEEAAGRADAVLLGAAEHAAGVRRLWKAMRHDAPDVVETAARHGVEAAGDALAQVFRTVQAGHAGRLSYVRLWRGSLRDGGSLGGQRVGGIWRFPGGEATKTAEAVAGEVVALGRLEAVATGDTLGGEAIAFPSPPAPTYALAIEPIDRKDEVKLAAALAKLVEEDPSLTVDQVAETGETVLRGQGEQHLRAAIERLSTAIRLETHRPQVPFRETIRREVRQHARLKRQTGGHGQFADVTIEVAPRPRGAGFSFVDRIVGGAIPRKFIPACGEAAEEAARKGPLGNPVVDIEVTLVDGGFHSVDSSDMAFATATRMAVQEALAKADPVVLEPVEHVTALVPAAFTPAAQRLLSGRRGQILGYAEVPDRPGWDQVEAMVPAAELHDLILELRGQTLGLGTFRHRFDHLAEGRLRQG</sequence>
<dbReference type="Pfam" id="PF00009">
    <property type="entry name" value="GTP_EFTU"/>
    <property type="match status" value="1"/>
</dbReference>
<dbReference type="PANTHER" id="PTHR43261">
    <property type="entry name" value="TRANSLATION ELONGATION FACTOR G-RELATED"/>
    <property type="match status" value="1"/>
</dbReference>
<dbReference type="Gene3D" id="3.30.70.240">
    <property type="match status" value="1"/>
</dbReference>
<protein>
    <recommendedName>
        <fullName evidence="1">Elongation factor G</fullName>
    </recommendedName>
</protein>
<evidence type="ECO:0000259" key="7">
    <source>
        <dbReference type="SMART" id="SM00838"/>
    </source>
</evidence>
<dbReference type="GO" id="GO:0003924">
    <property type="term" value="F:GTPase activity"/>
    <property type="evidence" value="ECO:0007669"/>
    <property type="project" value="InterPro"/>
</dbReference>
<evidence type="ECO:0000256" key="6">
    <source>
        <dbReference type="ARBA" id="ARBA00024731"/>
    </source>
</evidence>
<dbReference type="Pfam" id="PF03764">
    <property type="entry name" value="EFG_IV"/>
    <property type="match status" value="1"/>
</dbReference>
<keyword evidence="3 9" id="KW-0251">Elongation factor</keyword>
<evidence type="ECO:0000256" key="5">
    <source>
        <dbReference type="ARBA" id="ARBA00023134"/>
    </source>
</evidence>
<evidence type="ECO:0000259" key="8">
    <source>
        <dbReference type="SMART" id="SM00889"/>
    </source>
</evidence>
<proteinExistence type="predicted"/>
<dbReference type="InterPro" id="IPR020568">
    <property type="entry name" value="Ribosomal_Su5_D2-typ_SF"/>
</dbReference>
<dbReference type="GO" id="GO:0097216">
    <property type="term" value="F:guanosine tetraphosphate binding"/>
    <property type="evidence" value="ECO:0007669"/>
    <property type="project" value="UniProtKB-ARBA"/>
</dbReference>
<dbReference type="Gene3D" id="3.40.50.300">
    <property type="entry name" value="P-loop containing nucleotide triphosphate hydrolases"/>
    <property type="match status" value="1"/>
</dbReference>